<evidence type="ECO:0000313" key="2">
    <source>
        <dbReference type="Proteomes" id="UP001605036"/>
    </source>
</evidence>
<comment type="caution">
    <text evidence="1">The sequence shown here is derived from an EMBL/GenBank/DDBJ whole genome shotgun (WGS) entry which is preliminary data.</text>
</comment>
<protein>
    <submittedName>
        <fullName evidence="1">Uncharacterized protein</fullName>
    </submittedName>
</protein>
<accession>A0ABD1XHC0</accession>
<reference evidence="1 2" key="1">
    <citation type="submission" date="2024-09" db="EMBL/GenBank/DDBJ databases">
        <title>Chromosome-scale assembly of Riccia fluitans.</title>
        <authorList>
            <person name="Paukszto L."/>
            <person name="Sawicki J."/>
            <person name="Karawczyk K."/>
            <person name="Piernik-Szablinska J."/>
            <person name="Szczecinska M."/>
            <person name="Mazdziarz M."/>
        </authorList>
    </citation>
    <scope>NUCLEOTIDE SEQUENCE [LARGE SCALE GENOMIC DNA]</scope>
    <source>
        <strain evidence="1">Rf_01</strain>
        <tissue evidence="1">Aerial parts of the thallus</tissue>
    </source>
</reference>
<evidence type="ECO:0000313" key="1">
    <source>
        <dbReference type="EMBL" id="KAL2608363.1"/>
    </source>
</evidence>
<dbReference type="AlphaFoldDB" id="A0ABD1XHC0"/>
<keyword evidence="2" id="KW-1185">Reference proteome</keyword>
<dbReference type="EMBL" id="JBHFFA010000008">
    <property type="protein sequence ID" value="KAL2608363.1"/>
    <property type="molecule type" value="Genomic_DNA"/>
</dbReference>
<dbReference type="Proteomes" id="UP001605036">
    <property type="component" value="Unassembled WGS sequence"/>
</dbReference>
<sequence length="210" mass="22740">MHLYNELTYMRYDGAGGVSAHIDNLKAVFDALAAAGTEFAIAPGQQRTKSLKEWDRSRRRMRLGILEGVEAEEDIILLVGEEHLSKNKMQIKVIILVEVEAMNVAVVEAAKGHPLGAKCVHGGLSMHVVRSPELLRGCIKGVGTVQLGSSSEISISKVHVGSLELAMGNQEVLKMPESLVVPELRRNLLSVAKLADAGVITMFDKGKVSF</sequence>
<proteinExistence type="predicted"/>
<name>A0ABD1XHC0_9MARC</name>
<organism evidence="1 2">
    <name type="scientific">Riccia fluitans</name>
    <dbReference type="NCBI Taxonomy" id="41844"/>
    <lineage>
        <taxon>Eukaryota</taxon>
        <taxon>Viridiplantae</taxon>
        <taxon>Streptophyta</taxon>
        <taxon>Embryophyta</taxon>
        <taxon>Marchantiophyta</taxon>
        <taxon>Marchantiopsida</taxon>
        <taxon>Marchantiidae</taxon>
        <taxon>Marchantiales</taxon>
        <taxon>Ricciaceae</taxon>
        <taxon>Riccia</taxon>
    </lineage>
</organism>
<gene>
    <name evidence="1" type="ORF">R1flu_026936</name>
</gene>